<dbReference type="EMBL" id="BAUT01000027">
    <property type="protein sequence ID" value="GAE26544.1"/>
    <property type="molecule type" value="Genomic_DNA"/>
</dbReference>
<keyword evidence="3" id="KW-1185">Reference proteome</keyword>
<comment type="caution">
    <text evidence="2">The sequence shown here is derived from an EMBL/GenBank/DDBJ whole genome shotgun (WGS) entry which is preliminary data.</text>
</comment>
<sequence length="154" mass="18479">MISTSQEKYRFFQIVIVLFITYACTLGRSDFEKVDQYIKKKFDRNKNNFERRSQPVDLHSYLPYRFGSFLLHTVAFVFIHCLWFIVDRGVFNKFSDYMMAIGNSWFRAVDIELLASPLYFLISYVWSLIYVFELIVILVYGFIIIRRKKTSLLD</sequence>
<evidence type="ECO:0000256" key="1">
    <source>
        <dbReference type="SAM" id="Phobius"/>
    </source>
</evidence>
<feature type="transmembrane region" description="Helical" evidence="1">
    <location>
        <begin position="12"/>
        <end position="31"/>
    </location>
</feature>
<evidence type="ECO:0008006" key="4">
    <source>
        <dbReference type="Google" id="ProtNLM"/>
    </source>
</evidence>
<dbReference type="Proteomes" id="UP000018890">
    <property type="component" value="Unassembled WGS sequence"/>
</dbReference>
<name>W4Q5C1_9BACI</name>
<reference evidence="2" key="1">
    <citation type="journal article" date="2014" name="Genome Announc.">
        <title>Draft Genome Sequences of Three Alkaliphilic Bacillus Strains, Bacillus wakoensis JCM 9140T, Bacillus akibai JCM 9157T, and Bacillus hemicellulosilyticus JCM 9152T.</title>
        <authorList>
            <person name="Yuki M."/>
            <person name="Oshima K."/>
            <person name="Suda W."/>
            <person name="Oshida Y."/>
            <person name="Kitamura K."/>
            <person name="Iida T."/>
            <person name="Hattori M."/>
            <person name="Ohkuma M."/>
        </authorList>
    </citation>
    <scope>NUCLEOTIDE SEQUENCE [LARGE SCALE GENOMIC DNA]</scope>
    <source>
        <strain evidence="2">JCM 9140</strain>
    </source>
</reference>
<accession>W4Q5C1</accession>
<keyword evidence="1" id="KW-0812">Transmembrane</keyword>
<proteinExistence type="predicted"/>
<keyword evidence="1" id="KW-0472">Membrane</keyword>
<gene>
    <name evidence="2" type="ORF">JCM9140_2624</name>
</gene>
<evidence type="ECO:0000313" key="2">
    <source>
        <dbReference type="EMBL" id="GAE26544.1"/>
    </source>
</evidence>
<evidence type="ECO:0000313" key="3">
    <source>
        <dbReference type="Proteomes" id="UP000018890"/>
    </source>
</evidence>
<feature type="transmembrane region" description="Helical" evidence="1">
    <location>
        <begin position="118"/>
        <end position="145"/>
    </location>
</feature>
<dbReference type="OrthoDB" id="1683959at2"/>
<organism evidence="2 3">
    <name type="scientific">Halalkalibacter wakoensis JCM 9140</name>
    <dbReference type="NCBI Taxonomy" id="1236970"/>
    <lineage>
        <taxon>Bacteria</taxon>
        <taxon>Bacillati</taxon>
        <taxon>Bacillota</taxon>
        <taxon>Bacilli</taxon>
        <taxon>Bacillales</taxon>
        <taxon>Bacillaceae</taxon>
        <taxon>Halalkalibacter</taxon>
    </lineage>
</organism>
<protein>
    <recommendedName>
        <fullName evidence="4">Integral membrane protein</fullName>
    </recommendedName>
</protein>
<dbReference type="AlphaFoldDB" id="W4Q5C1"/>
<keyword evidence="1" id="KW-1133">Transmembrane helix</keyword>
<feature type="transmembrane region" description="Helical" evidence="1">
    <location>
        <begin position="69"/>
        <end position="86"/>
    </location>
</feature>